<name>A0AAV1S393_9ROSI</name>
<proteinExistence type="predicted"/>
<dbReference type="PANTHER" id="PTHR12277">
    <property type="entry name" value="ALPHA/BETA HYDROLASE DOMAIN-CONTAINING PROTEIN"/>
    <property type="match status" value="1"/>
</dbReference>
<gene>
    <name evidence="1" type="ORF">DCAF_LOCUS17388</name>
</gene>
<keyword evidence="2" id="KW-1185">Reference proteome</keyword>
<organism evidence="1 2">
    <name type="scientific">Dovyalis caffra</name>
    <dbReference type="NCBI Taxonomy" id="77055"/>
    <lineage>
        <taxon>Eukaryota</taxon>
        <taxon>Viridiplantae</taxon>
        <taxon>Streptophyta</taxon>
        <taxon>Embryophyta</taxon>
        <taxon>Tracheophyta</taxon>
        <taxon>Spermatophyta</taxon>
        <taxon>Magnoliopsida</taxon>
        <taxon>eudicotyledons</taxon>
        <taxon>Gunneridae</taxon>
        <taxon>Pentapetalae</taxon>
        <taxon>rosids</taxon>
        <taxon>fabids</taxon>
        <taxon>Malpighiales</taxon>
        <taxon>Salicaceae</taxon>
        <taxon>Flacourtieae</taxon>
        <taxon>Dovyalis</taxon>
    </lineage>
</organism>
<dbReference type="AlphaFoldDB" id="A0AAV1S393"/>
<accession>A0AAV1S393</accession>
<evidence type="ECO:0000313" key="1">
    <source>
        <dbReference type="EMBL" id="CAK7343588.1"/>
    </source>
</evidence>
<sequence>MGAESTMDSKRAQTNLAVALFQKSQCVFVEKPLPERSKLYSRNYCIVNHESRPESVLAFSHGVTDESFFVVSDRVTITRLCLPEVLRNDDVDVLKLRTRHGKENMVVHIKHPKASTTLLCSHANVADLGKMFELFVELSNGLRINLIGYDYSGHSQSNGKPTESFVLALVAEEMRSAAKAATDSELNYSYYIYNSTS</sequence>
<dbReference type="PANTHER" id="PTHR12277:SF130">
    <property type="entry name" value="ALPHA_BETA-HYDROLASES SUPERFAMILY PROTEIN"/>
    <property type="match status" value="1"/>
</dbReference>
<evidence type="ECO:0000313" key="2">
    <source>
        <dbReference type="Proteomes" id="UP001314170"/>
    </source>
</evidence>
<reference evidence="1 2" key="1">
    <citation type="submission" date="2024-01" db="EMBL/GenBank/DDBJ databases">
        <authorList>
            <person name="Waweru B."/>
        </authorList>
    </citation>
    <scope>NUCLEOTIDE SEQUENCE [LARGE SCALE GENOMIC DNA]</scope>
</reference>
<dbReference type="EMBL" id="CAWUPB010001160">
    <property type="protein sequence ID" value="CAK7343588.1"/>
    <property type="molecule type" value="Genomic_DNA"/>
</dbReference>
<dbReference type="Proteomes" id="UP001314170">
    <property type="component" value="Unassembled WGS sequence"/>
</dbReference>
<comment type="caution">
    <text evidence="1">The sequence shown here is derived from an EMBL/GenBank/DDBJ whole genome shotgun (WGS) entry which is preliminary data.</text>
</comment>
<protein>
    <submittedName>
        <fullName evidence="1">Uncharacterized protein</fullName>
    </submittedName>
</protein>